<keyword evidence="3" id="KW-0238">DNA-binding</keyword>
<dbReference type="Pfam" id="PF03466">
    <property type="entry name" value="LysR_substrate"/>
    <property type="match status" value="1"/>
</dbReference>
<evidence type="ECO:0000256" key="3">
    <source>
        <dbReference type="ARBA" id="ARBA00023125"/>
    </source>
</evidence>
<sequence>MDFRRLSYFVAVAEELHFGRAATRLGIAQPPLSRQIAQLESDLGVLLFDRSRSQIRRTQAGDALLKRGRDIMDQVERAEREVRRIGEGAAGRLRIAFVGTASHGVLPELIREFRNAYPDIELALSAMNNAELKTALIARQIDVAFARPALVDDEIRCFPFHEEPLILAVPAESDLARAKVPRLSDLKRETFVLYPRRPRPSFADQILDVCKKEGFIPAKEVLAQDFQTAISLVSVGVGIALVPRSVSLSPRHGVVYRDYEGHNPGTTISLAVRQDNQGIHTQNFATLAKSFARKIQKDGR</sequence>
<dbReference type="Proteomes" id="UP000192330">
    <property type="component" value="Unassembled WGS sequence"/>
</dbReference>
<dbReference type="SUPFAM" id="SSF46785">
    <property type="entry name" value="Winged helix' DNA-binding domain"/>
    <property type="match status" value="1"/>
</dbReference>
<dbReference type="RefSeq" id="WP_084353885.1">
    <property type="nucleotide sequence ID" value="NZ_FWYD01000016.1"/>
</dbReference>
<dbReference type="Gene3D" id="1.10.10.10">
    <property type="entry name" value="Winged helix-like DNA-binding domain superfamily/Winged helix DNA-binding domain"/>
    <property type="match status" value="1"/>
</dbReference>
<accession>A0A1W2DNP2</accession>
<dbReference type="STRING" id="1387277.SAMN06295998_11644"/>
<dbReference type="GO" id="GO:0032993">
    <property type="term" value="C:protein-DNA complex"/>
    <property type="evidence" value="ECO:0007669"/>
    <property type="project" value="TreeGrafter"/>
</dbReference>
<dbReference type="InterPro" id="IPR036388">
    <property type="entry name" value="WH-like_DNA-bd_sf"/>
</dbReference>
<feature type="domain" description="HTH lysR-type" evidence="5">
    <location>
        <begin position="1"/>
        <end position="58"/>
    </location>
</feature>
<dbReference type="CDD" id="cd08414">
    <property type="entry name" value="PBP2_LTTR_aromatics_like"/>
    <property type="match status" value="1"/>
</dbReference>
<dbReference type="SUPFAM" id="SSF53850">
    <property type="entry name" value="Periplasmic binding protein-like II"/>
    <property type="match status" value="1"/>
</dbReference>
<evidence type="ECO:0000256" key="4">
    <source>
        <dbReference type="ARBA" id="ARBA00023163"/>
    </source>
</evidence>
<comment type="similarity">
    <text evidence="1">Belongs to the LysR transcriptional regulatory family.</text>
</comment>
<evidence type="ECO:0000313" key="7">
    <source>
        <dbReference type="Proteomes" id="UP000192330"/>
    </source>
</evidence>
<dbReference type="GO" id="GO:0003700">
    <property type="term" value="F:DNA-binding transcription factor activity"/>
    <property type="evidence" value="ECO:0007669"/>
    <property type="project" value="InterPro"/>
</dbReference>
<proteinExistence type="inferred from homology"/>
<keyword evidence="2" id="KW-0805">Transcription regulation</keyword>
<keyword evidence="4" id="KW-0804">Transcription</keyword>
<organism evidence="6 7">
    <name type="scientific">Primorskyibacter flagellatus</name>
    <dbReference type="NCBI Taxonomy" id="1387277"/>
    <lineage>
        <taxon>Bacteria</taxon>
        <taxon>Pseudomonadati</taxon>
        <taxon>Pseudomonadota</taxon>
        <taxon>Alphaproteobacteria</taxon>
        <taxon>Rhodobacterales</taxon>
        <taxon>Roseobacteraceae</taxon>
        <taxon>Primorskyibacter</taxon>
    </lineage>
</organism>
<gene>
    <name evidence="6" type="ORF">SAMN06295998_11644</name>
</gene>
<reference evidence="6 7" key="1">
    <citation type="submission" date="2017-04" db="EMBL/GenBank/DDBJ databases">
        <authorList>
            <person name="Afonso C.L."/>
            <person name="Miller P.J."/>
            <person name="Scott M.A."/>
            <person name="Spackman E."/>
            <person name="Goraichik I."/>
            <person name="Dimitrov K.M."/>
            <person name="Suarez D.L."/>
            <person name="Swayne D.E."/>
        </authorList>
    </citation>
    <scope>NUCLEOTIDE SEQUENCE [LARGE SCALE GENOMIC DNA]</scope>
    <source>
        <strain evidence="6 7">CGMCC 1.12644</strain>
    </source>
</reference>
<dbReference type="GO" id="GO:0003677">
    <property type="term" value="F:DNA binding"/>
    <property type="evidence" value="ECO:0007669"/>
    <property type="project" value="UniProtKB-KW"/>
</dbReference>
<evidence type="ECO:0000313" key="6">
    <source>
        <dbReference type="EMBL" id="SMC99101.1"/>
    </source>
</evidence>
<dbReference type="Gene3D" id="3.40.190.10">
    <property type="entry name" value="Periplasmic binding protein-like II"/>
    <property type="match status" value="2"/>
</dbReference>
<dbReference type="InterPro" id="IPR000847">
    <property type="entry name" value="LysR_HTH_N"/>
</dbReference>
<evidence type="ECO:0000256" key="2">
    <source>
        <dbReference type="ARBA" id="ARBA00023015"/>
    </source>
</evidence>
<protein>
    <submittedName>
        <fullName evidence="6">Transcriptional regulator, LysR family</fullName>
    </submittedName>
</protein>
<evidence type="ECO:0000256" key="1">
    <source>
        <dbReference type="ARBA" id="ARBA00009437"/>
    </source>
</evidence>
<evidence type="ECO:0000259" key="5">
    <source>
        <dbReference type="PROSITE" id="PS50931"/>
    </source>
</evidence>
<dbReference type="PANTHER" id="PTHR30346:SF0">
    <property type="entry name" value="HCA OPERON TRANSCRIPTIONAL ACTIVATOR HCAR"/>
    <property type="match status" value="1"/>
</dbReference>
<dbReference type="Pfam" id="PF00126">
    <property type="entry name" value="HTH_1"/>
    <property type="match status" value="1"/>
</dbReference>
<dbReference type="InterPro" id="IPR036390">
    <property type="entry name" value="WH_DNA-bd_sf"/>
</dbReference>
<dbReference type="OrthoDB" id="9815174at2"/>
<dbReference type="AlphaFoldDB" id="A0A1W2DNP2"/>
<dbReference type="PANTHER" id="PTHR30346">
    <property type="entry name" value="TRANSCRIPTIONAL DUAL REGULATOR HCAR-RELATED"/>
    <property type="match status" value="1"/>
</dbReference>
<dbReference type="FunFam" id="1.10.10.10:FF:000001">
    <property type="entry name" value="LysR family transcriptional regulator"/>
    <property type="match status" value="1"/>
</dbReference>
<dbReference type="PROSITE" id="PS50931">
    <property type="entry name" value="HTH_LYSR"/>
    <property type="match status" value="1"/>
</dbReference>
<dbReference type="InterPro" id="IPR005119">
    <property type="entry name" value="LysR_subst-bd"/>
</dbReference>
<name>A0A1W2DNP2_9RHOB</name>
<keyword evidence="7" id="KW-1185">Reference proteome</keyword>
<dbReference type="EMBL" id="FWYD01000016">
    <property type="protein sequence ID" value="SMC99101.1"/>
    <property type="molecule type" value="Genomic_DNA"/>
</dbReference>
<dbReference type="PRINTS" id="PR00039">
    <property type="entry name" value="HTHLYSR"/>
</dbReference>